<evidence type="ECO:0000256" key="1">
    <source>
        <dbReference type="SAM" id="MobiDB-lite"/>
    </source>
</evidence>
<protein>
    <recommendedName>
        <fullName evidence="2">GmrSD restriction endonucleases N-terminal domain-containing protein</fullName>
    </recommendedName>
</protein>
<dbReference type="Proteomes" id="UP000298030">
    <property type="component" value="Unassembled WGS sequence"/>
</dbReference>
<dbReference type="AlphaFoldDB" id="A0A4Y7TQ21"/>
<feature type="domain" description="GmrSD restriction endonucleases N-terminal" evidence="2">
    <location>
        <begin position="51"/>
        <end position="156"/>
    </location>
</feature>
<dbReference type="Pfam" id="PF03235">
    <property type="entry name" value="GmrSD_N"/>
    <property type="match status" value="1"/>
</dbReference>
<feature type="region of interest" description="Disordered" evidence="1">
    <location>
        <begin position="377"/>
        <end position="443"/>
    </location>
</feature>
<name>A0A4Y7TQ21_COPMI</name>
<proteinExistence type="predicted"/>
<dbReference type="PANTHER" id="PTHR39639:SF1">
    <property type="entry name" value="DUF262 DOMAIN-CONTAINING PROTEIN"/>
    <property type="match status" value="1"/>
</dbReference>
<dbReference type="EMBL" id="QPFP01000007">
    <property type="protein sequence ID" value="TEB35672.1"/>
    <property type="molecule type" value="Genomic_DNA"/>
</dbReference>
<comment type="caution">
    <text evidence="3">The sequence shown here is derived from an EMBL/GenBank/DDBJ whole genome shotgun (WGS) entry which is preliminary data.</text>
</comment>
<gene>
    <name evidence="3" type="ORF">FA13DRAFT_1788286</name>
</gene>
<dbReference type="InterPro" id="IPR004919">
    <property type="entry name" value="GmrSD_N"/>
</dbReference>
<evidence type="ECO:0000313" key="3">
    <source>
        <dbReference type="EMBL" id="TEB35672.1"/>
    </source>
</evidence>
<dbReference type="OrthoDB" id="5419821at2759"/>
<evidence type="ECO:0000259" key="2">
    <source>
        <dbReference type="Pfam" id="PF03235"/>
    </source>
</evidence>
<sequence length="443" mass="50231">MGRSAEQEEYDLSSSEEEEDQLQDDDDPSVFKIRNLIPGPDASFKTMEELNQMITNGDIDLDPEYQRDVVWTKHKQVGLIDSVWSNTYIPPLLFNRVMVDVEGIGRVPTLVCMDGKQRLTSIHNFMTGQISHKDIVTKKLWWYTAPDSARSTRLVIPEAAKEGVPQTEDSLRNLKPHMEREIFQRVQEGVPLTSAERLQAIVSPISKWLGVLDRQFMHSEGGLASLINVETKRARDFQNLAHLVYCCEGIPEEERFATSTKITPWVAKEEVLSKKFEKAIEHALRDFVSLATDKRYNQAFRTIDKKVAPVEFIFIGVLLFQLRGEEKHAKGLAIHNFRRALREQFQDIRNNTRTVKVIWKYVKQLVEDPLSPVKLAGEDAQGAGTKGKGKAKAKAAGKETTAKPKGTKRKKGQDEDDEDEDEDDHPQKKASSSKSRSTKAKVS</sequence>
<dbReference type="PANTHER" id="PTHR39639">
    <property type="entry name" value="CHROMOSOME 16, WHOLE GENOME SHOTGUN SEQUENCE"/>
    <property type="match status" value="1"/>
</dbReference>
<organism evidence="3 4">
    <name type="scientific">Coprinellus micaceus</name>
    <name type="common">Glistening ink-cap mushroom</name>
    <name type="synonym">Coprinus micaceus</name>
    <dbReference type="NCBI Taxonomy" id="71717"/>
    <lineage>
        <taxon>Eukaryota</taxon>
        <taxon>Fungi</taxon>
        <taxon>Dikarya</taxon>
        <taxon>Basidiomycota</taxon>
        <taxon>Agaricomycotina</taxon>
        <taxon>Agaricomycetes</taxon>
        <taxon>Agaricomycetidae</taxon>
        <taxon>Agaricales</taxon>
        <taxon>Agaricineae</taxon>
        <taxon>Psathyrellaceae</taxon>
        <taxon>Coprinellus</taxon>
    </lineage>
</organism>
<feature type="compositionally biased region" description="Acidic residues" evidence="1">
    <location>
        <begin position="414"/>
        <end position="424"/>
    </location>
</feature>
<dbReference type="STRING" id="71717.A0A4Y7TQ21"/>
<evidence type="ECO:0000313" key="4">
    <source>
        <dbReference type="Proteomes" id="UP000298030"/>
    </source>
</evidence>
<feature type="region of interest" description="Disordered" evidence="1">
    <location>
        <begin position="1"/>
        <end position="30"/>
    </location>
</feature>
<accession>A0A4Y7TQ21</accession>
<keyword evidence="4" id="KW-1185">Reference proteome</keyword>
<reference evidence="3 4" key="1">
    <citation type="journal article" date="2019" name="Nat. Ecol. Evol.">
        <title>Megaphylogeny resolves global patterns of mushroom evolution.</title>
        <authorList>
            <person name="Varga T."/>
            <person name="Krizsan K."/>
            <person name="Foldi C."/>
            <person name="Dima B."/>
            <person name="Sanchez-Garcia M."/>
            <person name="Sanchez-Ramirez S."/>
            <person name="Szollosi G.J."/>
            <person name="Szarkandi J.G."/>
            <person name="Papp V."/>
            <person name="Albert L."/>
            <person name="Andreopoulos W."/>
            <person name="Angelini C."/>
            <person name="Antonin V."/>
            <person name="Barry K.W."/>
            <person name="Bougher N.L."/>
            <person name="Buchanan P."/>
            <person name="Buyck B."/>
            <person name="Bense V."/>
            <person name="Catcheside P."/>
            <person name="Chovatia M."/>
            <person name="Cooper J."/>
            <person name="Damon W."/>
            <person name="Desjardin D."/>
            <person name="Finy P."/>
            <person name="Geml J."/>
            <person name="Haridas S."/>
            <person name="Hughes K."/>
            <person name="Justo A."/>
            <person name="Karasinski D."/>
            <person name="Kautmanova I."/>
            <person name="Kiss B."/>
            <person name="Kocsube S."/>
            <person name="Kotiranta H."/>
            <person name="LaButti K.M."/>
            <person name="Lechner B.E."/>
            <person name="Liimatainen K."/>
            <person name="Lipzen A."/>
            <person name="Lukacs Z."/>
            <person name="Mihaltcheva S."/>
            <person name="Morgado L.N."/>
            <person name="Niskanen T."/>
            <person name="Noordeloos M.E."/>
            <person name="Ohm R.A."/>
            <person name="Ortiz-Santana B."/>
            <person name="Ovrebo C."/>
            <person name="Racz N."/>
            <person name="Riley R."/>
            <person name="Savchenko A."/>
            <person name="Shiryaev A."/>
            <person name="Soop K."/>
            <person name="Spirin V."/>
            <person name="Szebenyi C."/>
            <person name="Tomsovsky M."/>
            <person name="Tulloss R.E."/>
            <person name="Uehling J."/>
            <person name="Grigoriev I.V."/>
            <person name="Vagvolgyi C."/>
            <person name="Papp T."/>
            <person name="Martin F.M."/>
            <person name="Miettinen O."/>
            <person name="Hibbett D.S."/>
            <person name="Nagy L.G."/>
        </authorList>
    </citation>
    <scope>NUCLEOTIDE SEQUENCE [LARGE SCALE GENOMIC DNA]</scope>
    <source>
        <strain evidence="3 4">FP101781</strain>
    </source>
</reference>
<feature type="compositionally biased region" description="Acidic residues" evidence="1">
    <location>
        <begin position="7"/>
        <end position="28"/>
    </location>
</feature>